<evidence type="ECO:0000313" key="4">
    <source>
        <dbReference type="EMBL" id="MCY0389138.1"/>
    </source>
</evidence>
<evidence type="ECO:0000259" key="3">
    <source>
        <dbReference type="Pfam" id="PF05065"/>
    </source>
</evidence>
<evidence type="ECO:0000256" key="2">
    <source>
        <dbReference type="SAM" id="MobiDB-lite"/>
    </source>
</evidence>
<proteinExistence type="predicted"/>
<accession>A0ABT3ZRG6</accession>
<evidence type="ECO:0000313" key="5">
    <source>
        <dbReference type="Proteomes" id="UP001082899"/>
    </source>
</evidence>
<dbReference type="RefSeq" id="WP_267849037.1">
    <property type="nucleotide sequence ID" value="NZ_JAPMXC010000010.1"/>
</dbReference>
<feature type="region of interest" description="Disordered" evidence="2">
    <location>
        <begin position="1"/>
        <end position="25"/>
    </location>
</feature>
<keyword evidence="5" id="KW-1185">Reference proteome</keyword>
<dbReference type="Gene3D" id="3.30.2400.10">
    <property type="entry name" value="Major capsid protein gp5"/>
    <property type="match status" value="1"/>
</dbReference>
<protein>
    <submittedName>
        <fullName evidence="4">Phage major capsid protein</fullName>
    </submittedName>
</protein>
<sequence length="382" mass="40673">MTTAAQQREMGRKHGNGGGNGDAPADVVALVKGELTRIGTEVSEKQAEMQARLTELEQKSSRRGGTGAVVTDVKSIGAQIKGSPQLEMFKSGAVPTTRIPLEIKTMVSDGTTPNVTPFAQTQAGIQSPMTRRLTVEALIPSTPVTTGSVQWLREKAFTNAAAAQKKQLDTKAESNLTFEAKSAVIATIAHFITASKQVLDDQNGLQAYIEQRLRYGLDLAVEDQLLNGDGDEGDIGGILLAGNHTAFVSAGLGKSTPLDYLRRAVTQLQQGFFIPGALIINPTDSESIDLLRDAEGRFLVAPGSPIWGLAPVVTEAIAAGTFVMADFQNSATIWDREDASLQLGTINDQFIKNALTLLVERRLQMSVTRPAGIIVGQFATAS</sequence>
<feature type="domain" description="Phage capsid-like C-terminal" evidence="3">
    <location>
        <begin position="120"/>
        <end position="378"/>
    </location>
</feature>
<dbReference type="InterPro" id="IPR024455">
    <property type="entry name" value="Phage_capsid"/>
</dbReference>
<reference evidence="4" key="1">
    <citation type="submission" date="2022-11" db="EMBL/GenBank/DDBJ databases">
        <title>Robbsia betulipollinis sp. nov., isolated from pollen of birch (Betula pendula).</title>
        <authorList>
            <person name="Shi H."/>
            <person name="Ambika Manirajan B."/>
            <person name="Ratering S."/>
            <person name="Geissler-Plaum R."/>
            <person name="Schnell S."/>
        </authorList>
    </citation>
    <scope>NUCLEOTIDE SEQUENCE</scope>
    <source>
        <strain evidence="4">Bb-Pol-6</strain>
    </source>
</reference>
<dbReference type="EMBL" id="JAPMXC010000010">
    <property type="protein sequence ID" value="MCY0389138.1"/>
    <property type="molecule type" value="Genomic_DNA"/>
</dbReference>
<comment type="subcellular location">
    <subcellularLocation>
        <location evidence="1">Virion</location>
    </subcellularLocation>
</comment>
<gene>
    <name evidence="4" type="ORF">OVY01_18490</name>
</gene>
<dbReference type="Gene3D" id="3.30.2320.10">
    <property type="entry name" value="hypothetical protein PF0899 domain"/>
    <property type="match status" value="1"/>
</dbReference>
<comment type="caution">
    <text evidence="4">The sequence shown here is derived from an EMBL/GenBank/DDBJ whole genome shotgun (WGS) entry which is preliminary data.</text>
</comment>
<dbReference type="Proteomes" id="UP001082899">
    <property type="component" value="Unassembled WGS sequence"/>
</dbReference>
<dbReference type="InterPro" id="IPR054612">
    <property type="entry name" value="Phage_capsid-like_C"/>
</dbReference>
<dbReference type="Pfam" id="PF05065">
    <property type="entry name" value="Phage_capsid"/>
    <property type="match status" value="1"/>
</dbReference>
<name>A0ABT3ZRG6_9BURK</name>
<dbReference type="SUPFAM" id="SSF56563">
    <property type="entry name" value="Major capsid protein gp5"/>
    <property type="match status" value="1"/>
</dbReference>
<organism evidence="4 5">
    <name type="scientific">Robbsia betulipollinis</name>
    <dbReference type="NCBI Taxonomy" id="2981849"/>
    <lineage>
        <taxon>Bacteria</taxon>
        <taxon>Pseudomonadati</taxon>
        <taxon>Pseudomonadota</taxon>
        <taxon>Betaproteobacteria</taxon>
        <taxon>Burkholderiales</taxon>
        <taxon>Burkholderiaceae</taxon>
        <taxon>Robbsia</taxon>
    </lineage>
</organism>
<evidence type="ECO:0000256" key="1">
    <source>
        <dbReference type="ARBA" id="ARBA00004328"/>
    </source>
</evidence>
<dbReference type="NCBIfam" id="TIGR01554">
    <property type="entry name" value="major_cap_HK97"/>
    <property type="match status" value="1"/>
</dbReference>